<dbReference type="NCBIfam" id="TIGR01764">
    <property type="entry name" value="excise"/>
    <property type="match status" value="1"/>
</dbReference>
<reference evidence="2 3" key="1">
    <citation type="submission" date="2015-08" db="EMBL/GenBank/DDBJ databases">
        <authorList>
            <person name="Babu N.S."/>
            <person name="Beckwith C.J."/>
            <person name="Beseler K.G."/>
            <person name="Brison A."/>
            <person name="Carone J.V."/>
            <person name="Caskin T.P."/>
            <person name="Diamond M."/>
            <person name="Durham M.E."/>
            <person name="Foxe J.M."/>
            <person name="Go M."/>
            <person name="Henderson B.A."/>
            <person name="Jones I.B."/>
            <person name="McGettigan J.A."/>
            <person name="Micheletti S.J."/>
            <person name="Nasrallah M.E."/>
            <person name="Ortiz D."/>
            <person name="Piller C.R."/>
            <person name="Privatt S.R."/>
            <person name="Schneider S.L."/>
            <person name="Sharp S."/>
            <person name="Smith T.C."/>
            <person name="Stanton J.D."/>
            <person name="Ullery H.E."/>
            <person name="Wilson R.J."/>
            <person name="Serrano M.G."/>
            <person name="Buck G."/>
            <person name="Lee V."/>
            <person name="Wang Y."/>
            <person name="Carvalho R."/>
            <person name="Voegtly L."/>
            <person name="Shi R."/>
            <person name="Duckworth R."/>
            <person name="Johnson A."/>
            <person name="Loviza R."/>
            <person name="Walstead R."/>
            <person name="Shah Z."/>
            <person name="Kiflezghi M."/>
            <person name="Wade K."/>
            <person name="Ball S.L."/>
            <person name="Bradley K.W."/>
            <person name="Asai D.J."/>
            <person name="Bowman C.A."/>
            <person name="Russell D.A."/>
            <person name="Pope W.H."/>
            <person name="Jacobs-Sera D."/>
            <person name="Hendrix R.W."/>
            <person name="Hatfull G.F."/>
        </authorList>
    </citation>
    <scope>NUCLEOTIDE SEQUENCE [LARGE SCALE GENOMIC DNA]</scope>
    <source>
        <strain evidence="2 3">DSM 27648</strain>
    </source>
</reference>
<feature type="domain" description="Helix-turn-helix" evidence="1">
    <location>
        <begin position="3"/>
        <end position="51"/>
    </location>
</feature>
<dbReference type="AlphaFoldDB" id="A0A0K1Q8N9"/>
<proteinExistence type="predicted"/>
<dbReference type="KEGG" id="llu:AKJ09_08700"/>
<evidence type="ECO:0000259" key="1">
    <source>
        <dbReference type="Pfam" id="PF12728"/>
    </source>
</evidence>
<dbReference type="OrthoDB" id="9786127at2"/>
<protein>
    <recommendedName>
        <fullName evidence="1">Helix-turn-helix domain-containing protein</fullName>
    </recommendedName>
</protein>
<name>A0A0K1Q8N9_9BACT</name>
<dbReference type="SUPFAM" id="SSF46955">
    <property type="entry name" value="Putative DNA-binding domain"/>
    <property type="match status" value="1"/>
</dbReference>
<keyword evidence="3" id="KW-1185">Reference proteome</keyword>
<dbReference type="InterPro" id="IPR041657">
    <property type="entry name" value="HTH_17"/>
</dbReference>
<dbReference type="Proteomes" id="UP000064967">
    <property type="component" value="Chromosome"/>
</dbReference>
<evidence type="ECO:0000313" key="2">
    <source>
        <dbReference type="EMBL" id="AKV02037.1"/>
    </source>
</evidence>
<dbReference type="Gene3D" id="3.40.50.2300">
    <property type="match status" value="1"/>
</dbReference>
<dbReference type="Pfam" id="PF12728">
    <property type="entry name" value="HTH_17"/>
    <property type="match status" value="1"/>
</dbReference>
<dbReference type="InterPro" id="IPR010093">
    <property type="entry name" value="SinI_DNA-bd"/>
</dbReference>
<accession>A0A0K1Q8N9</accession>
<gene>
    <name evidence="2" type="ORF">AKJ09_08700</name>
</gene>
<dbReference type="InterPro" id="IPR009061">
    <property type="entry name" value="DNA-bd_dom_put_sf"/>
</dbReference>
<evidence type="ECO:0000313" key="3">
    <source>
        <dbReference type="Proteomes" id="UP000064967"/>
    </source>
</evidence>
<dbReference type="EMBL" id="CP012333">
    <property type="protein sequence ID" value="AKV02037.1"/>
    <property type="molecule type" value="Genomic_DNA"/>
</dbReference>
<dbReference type="STRING" id="1391654.AKJ09_08700"/>
<dbReference type="InterPro" id="IPR011006">
    <property type="entry name" value="CheY-like_superfamily"/>
</dbReference>
<dbReference type="GO" id="GO:0003677">
    <property type="term" value="F:DNA binding"/>
    <property type="evidence" value="ECO:0007669"/>
    <property type="project" value="InterPro"/>
</dbReference>
<dbReference type="RefSeq" id="WP_146653014.1">
    <property type="nucleotide sequence ID" value="NZ_CP012333.1"/>
</dbReference>
<sequence length="189" mass="19988">MALLRPSELARVWELHPKTVYLWIREGRLPAIKTPGAQYRVRTDDARAYCEKNGLPMPREVASPAGAIAILGKASVVSRALSKACKARGTDVATWANTLEGLLAVASEAPDVVAIDAGCTDVKPADALRALQNTAATASVPVVIYDATTKSAPLAKLGAHSIIGRGETEEAVRVVVDLLDQTPNGALRR</sequence>
<dbReference type="SUPFAM" id="SSF52172">
    <property type="entry name" value="CheY-like"/>
    <property type="match status" value="1"/>
</dbReference>
<organism evidence="2 3">
    <name type="scientific">Labilithrix luteola</name>
    <dbReference type="NCBI Taxonomy" id="1391654"/>
    <lineage>
        <taxon>Bacteria</taxon>
        <taxon>Pseudomonadati</taxon>
        <taxon>Myxococcota</taxon>
        <taxon>Polyangia</taxon>
        <taxon>Polyangiales</taxon>
        <taxon>Labilitrichaceae</taxon>
        <taxon>Labilithrix</taxon>
    </lineage>
</organism>